<feature type="chain" id="PRO_5046892957" description="Thioredoxin domain-containing protein" evidence="5">
    <location>
        <begin position="24"/>
        <end position="194"/>
    </location>
</feature>
<keyword evidence="5" id="KW-0732">Signal</keyword>
<evidence type="ECO:0000259" key="6">
    <source>
        <dbReference type="PROSITE" id="PS51352"/>
    </source>
</evidence>
<protein>
    <recommendedName>
        <fullName evidence="6">Thioredoxin domain-containing protein</fullName>
    </recommendedName>
</protein>
<dbReference type="Proteomes" id="UP001156641">
    <property type="component" value="Unassembled WGS sequence"/>
</dbReference>
<gene>
    <name evidence="7" type="ORF">GCM10010909_04060</name>
</gene>
<accession>A0ABQ6A2T8</accession>
<evidence type="ECO:0000256" key="1">
    <source>
        <dbReference type="ARBA" id="ARBA00004196"/>
    </source>
</evidence>
<keyword evidence="8" id="KW-1185">Reference proteome</keyword>
<dbReference type="Gene3D" id="3.40.30.10">
    <property type="entry name" value="Glutaredoxin"/>
    <property type="match status" value="1"/>
</dbReference>
<reference evidence="8" key="1">
    <citation type="journal article" date="2019" name="Int. J. Syst. Evol. Microbiol.">
        <title>The Global Catalogue of Microorganisms (GCM) 10K type strain sequencing project: providing services to taxonomists for standard genome sequencing and annotation.</title>
        <authorList>
            <consortium name="The Broad Institute Genomics Platform"/>
            <consortium name="The Broad Institute Genome Sequencing Center for Infectious Disease"/>
            <person name="Wu L."/>
            <person name="Ma J."/>
        </authorList>
    </citation>
    <scope>NUCLEOTIDE SEQUENCE [LARGE SCALE GENOMIC DNA]</scope>
    <source>
        <strain evidence="8">NBRC 112502</strain>
    </source>
</reference>
<comment type="subcellular location">
    <subcellularLocation>
        <location evidence="1">Cell envelope</location>
    </subcellularLocation>
</comment>
<dbReference type="Pfam" id="PF00578">
    <property type="entry name" value="AhpC-TSA"/>
    <property type="match status" value="1"/>
</dbReference>
<name>A0ABQ6A2T8_9PROT</name>
<sequence>MSRRSIIAAAGLAAAAGWGKFSAAQIAESDLPDAAEVMTRMAPVIAPPMVFTSAKGKRLTLADYAGHPLLVNLWATWCGPCVAELPSFASLAPRLKASDALILPISIDLEGAAAVAPFYTSHGITDLPILLDPNGDNMNVLNTDGIPVTIVINAAGQMVARLDGAANWNTGAVVEFMHGLRGKPPAAKKIFVPA</sequence>
<feature type="signal peptide" evidence="5">
    <location>
        <begin position="1"/>
        <end position="23"/>
    </location>
</feature>
<dbReference type="PROSITE" id="PS51352">
    <property type="entry name" value="THIOREDOXIN_2"/>
    <property type="match status" value="1"/>
</dbReference>
<dbReference type="PANTHER" id="PTHR42852:SF6">
    <property type="entry name" value="THIOL:DISULFIDE INTERCHANGE PROTEIN DSBE"/>
    <property type="match status" value="1"/>
</dbReference>
<dbReference type="PANTHER" id="PTHR42852">
    <property type="entry name" value="THIOL:DISULFIDE INTERCHANGE PROTEIN DSBE"/>
    <property type="match status" value="1"/>
</dbReference>
<dbReference type="PROSITE" id="PS00194">
    <property type="entry name" value="THIOREDOXIN_1"/>
    <property type="match status" value="1"/>
</dbReference>
<dbReference type="InterPro" id="IPR013766">
    <property type="entry name" value="Thioredoxin_domain"/>
</dbReference>
<dbReference type="InterPro" id="IPR036249">
    <property type="entry name" value="Thioredoxin-like_sf"/>
</dbReference>
<evidence type="ECO:0000256" key="4">
    <source>
        <dbReference type="ARBA" id="ARBA00023284"/>
    </source>
</evidence>
<evidence type="ECO:0000313" key="7">
    <source>
        <dbReference type="EMBL" id="GLR65728.1"/>
    </source>
</evidence>
<evidence type="ECO:0000256" key="3">
    <source>
        <dbReference type="ARBA" id="ARBA00023157"/>
    </source>
</evidence>
<dbReference type="InterPro" id="IPR050553">
    <property type="entry name" value="Thioredoxin_ResA/DsbE_sf"/>
</dbReference>
<proteinExistence type="predicted"/>
<keyword evidence="4" id="KW-0676">Redox-active center</keyword>
<keyword evidence="2" id="KW-0201">Cytochrome c-type biogenesis</keyword>
<organism evidence="7 8">
    <name type="scientific">Acidocella aquatica</name>
    <dbReference type="NCBI Taxonomy" id="1922313"/>
    <lineage>
        <taxon>Bacteria</taxon>
        <taxon>Pseudomonadati</taxon>
        <taxon>Pseudomonadota</taxon>
        <taxon>Alphaproteobacteria</taxon>
        <taxon>Acetobacterales</taxon>
        <taxon>Acidocellaceae</taxon>
        <taxon>Acidocella</taxon>
    </lineage>
</organism>
<dbReference type="InterPro" id="IPR000866">
    <property type="entry name" value="AhpC/TSA"/>
</dbReference>
<comment type="caution">
    <text evidence="7">The sequence shown here is derived from an EMBL/GenBank/DDBJ whole genome shotgun (WGS) entry which is preliminary data.</text>
</comment>
<evidence type="ECO:0000256" key="2">
    <source>
        <dbReference type="ARBA" id="ARBA00022748"/>
    </source>
</evidence>
<dbReference type="EMBL" id="BSOS01000006">
    <property type="protein sequence ID" value="GLR65728.1"/>
    <property type="molecule type" value="Genomic_DNA"/>
</dbReference>
<keyword evidence="3" id="KW-1015">Disulfide bond</keyword>
<dbReference type="InterPro" id="IPR017937">
    <property type="entry name" value="Thioredoxin_CS"/>
</dbReference>
<feature type="domain" description="Thioredoxin" evidence="6">
    <location>
        <begin position="40"/>
        <end position="182"/>
    </location>
</feature>
<dbReference type="CDD" id="cd02966">
    <property type="entry name" value="TlpA_like_family"/>
    <property type="match status" value="1"/>
</dbReference>
<evidence type="ECO:0000256" key="5">
    <source>
        <dbReference type="SAM" id="SignalP"/>
    </source>
</evidence>
<dbReference type="SUPFAM" id="SSF52833">
    <property type="entry name" value="Thioredoxin-like"/>
    <property type="match status" value="1"/>
</dbReference>
<evidence type="ECO:0000313" key="8">
    <source>
        <dbReference type="Proteomes" id="UP001156641"/>
    </source>
</evidence>